<evidence type="ECO:0000259" key="4">
    <source>
        <dbReference type="PROSITE" id="PS50995"/>
    </source>
</evidence>
<dbReference type="SMART" id="SM00347">
    <property type="entry name" value="HTH_MARR"/>
    <property type="match status" value="1"/>
</dbReference>
<keyword evidence="1" id="KW-0805">Transcription regulation</keyword>
<evidence type="ECO:0000256" key="3">
    <source>
        <dbReference type="ARBA" id="ARBA00023163"/>
    </source>
</evidence>
<protein>
    <submittedName>
        <fullName evidence="5">HTH-type transcriptional regulator MhqR</fullName>
    </submittedName>
</protein>
<dbReference type="InterPro" id="IPR036388">
    <property type="entry name" value="WH-like_DNA-bd_sf"/>
</dbReference>
<dbReference type="EMBL" id="MLJW01005475">
    <property type="protein sequence ID" value="OIQ68157.1"/>
    <property type="molecule type" value="Genomic_DNA"/>
</dbReference>
<feature type="domain" description="HTH marR-type" evidence="4">
    <location>
        <begin position="15"/>
        <end position="150"/>
    </location>
</feature>
<gene>
    <name evidence="5" type="primary">mhqR_8</name>
    <name evidence="5" type="ORF">GALL_502530</name>
</gene>
<dbReference type="PANTHER" id="PTHR42756">
    <property type="entry name" value="TRANSCRIPTIONAL REGULATOR, MARR"/>
    <property type="match status" value="1"/>
</dbReference>
<dbReference type="PROSITE" id="PS50995">
    <property type="entry name" value="HTH_MARR_2"/>
    <property type="match status" value="1"/>
</dbReference>
<organism evidence="5">
    <name type="scientific">mine drainage metagenome</name>
    <dbReference type="NCBI Taxonomy" id="410659"/>
    <lineage>
        <taxon>unclassified sequences</taxon>
        <taxon>metagenomes</taxon>
        <taxon>ecological metagenomes</taxon>
    </lineage>
</organism>
<dbReference type="AlphaFoldDB" id="A0A1J5PX07"/>
<dbReference type="InterPro" id="IPR000835">
    <property type="entry name" value="HTH_MarR-typ"/>
</dbReference>
<name>A0A1J5PX07_9ZZZZ</name>
<keyword evidence="3" id="KW-0804">Transcription</keyword>
<comment type="caution">
    <text evidence="5">The sequence shown here is derived from an EMBL/GenBank/DDBJ whole genome shotgun (WGS) entry which is preliminary data.</text>
</comment>
<evidence type="ECO:0000313" key="5">
    <source>
        <dbReference type="EMBL" id="OIQ68157.1"/>
    </source>
</evidence>
<proteinExistence type="predicted"/>
<dbReference type="Pfam" id="PF12802">
    <property type="entry name" value="MarR_2"/>
    <property type="match status" value="1"/>
</dbReference>
<keyword evidence="2" id="KW-0238">DNA-binding</keyword>
<dbReference type="PRINTS" id="PR00598">
    <property type="entry name" value="HTHMARR"/>
</dbReference>
<accession>A0A1J5PX07</accession>
<dbReference type="InterPro" id="IPR036390">
    <property type="entry name" value="WH_DNA-bd_sf"/>
</dbReference>
<evidence type="ECO:0000256" key="2">
    <source>
        <dbReference type="ARBA" id="ARBA00023125"/>
    </source>
</evidence>
<sequence length="162" mass="17661">MAAIVQSDSPTVNPKPPFLPLLRELVRTYQAFERYSAAHVQSMGLTPAQFDVLATLGNTEGMNPKQLGDRTLITKGTLTGVVDRLQAKGLVLRLPDPRDGRGQIVQLTPEGQSTFEQVFPAHGAHIARAFARVEPGEIKPAEQALHALRLAFEQAIAQESEQ</sequence>
<dbReference type="PANTHER" id="PTHR42756:SF1">
    <property type="entry name" value="TRANSCRIPTIONAL REPRESSOR OF EMRAB OPERON"/>
    <property type="match status" value="1"/>
</dbReference>
<evidence type="ECO:0000256" key="1">
    <source>
        <dbReference type="ARBA" id="ARBA00023015"/>
    </source>
</evidence>
<dbReference type="SUPFAM" id="SSF46785">
    <property type="entry name" value="Winged helix' DNA-binding domain"/>
    <property type="match status" value="1"/>
</dbReference>
<dbReference type="Gene3D" id="1.10.10.10">
    <property type="entry name" value="Winged helix-like DNA-binding domain superfamily/Winged helix DNA-binding domain"/>
    <property type="match status" value="1"/>
</dbReference>
<dbReference type="GO" id="GO:0003700">
    <property type="term" value="F:DNA-binding transcription factor activity"/>
    <property type="evidence" value="ECO:0007669"/>
    <property type="project" value="InterPro"/>
</dbReference>
<reference evidence="5" key="1">
    <citation type="submission" date="2016-10" db="EMBL/GenBank/DDBJ databases">
        <title>Sequence of Gallionella enrichment culture.</title>
        <authorList>
            <person name="Poehlein A."/>
            <person name="Muehling M."/>
            <person name="Daniel R."/>
        </authorList>
    </citation>
    <scope>NUCLEOTIDE SEQUENCE</scope>
</reference>
<dbReference type="GO" id="GO:0003677">
    <property type="term" value="F:DNA binding"/>
    <property type="evidence" value="ECO:0007669"/>
    <property type="project" value="UniProtKB-KW"/>
</dbReference>